<sequence>MPSYVTTPLFSIQEAVNSATSLPQTPSIHPDVTLTPRVLPGRGKIANDLVSLVEKYRKSEREYLMELQVLESIVKSFDPVYNNYFDSSLEDITNEMVKQRKEKNLNLHALVRKMLLKHQQLDQMLHLADYHTMLVRISEWGIDVNRIYLEYLQCYKLDINQPKTEVKTRRRPLIRIRYLNNFIKSLKSMVIQMDEQPYSAELLSNIEVIIFKLSECLEQARTLDESERKKWENFVHVSSAKDIVLLRSVCVSMGQESFSCIPHLCHLHYSNKFQKAELDFPNIEVQFVNNFQNKGIAIIQKDFSGKNLLFAPIKQKELRYAKTTNNAEGKSLHFKHSLMNDGVELCFTFDPTEDMALENELMQLFPQSTNTAALKPLTLGLGISIQDENQQKQESITTHQDYEKPINATGVPAFKNQDEFEEVDLENISPVESNKSDLVIPPRKSSTVPLSKLKYSSNMSNISVSKYLGSLTSTNEAPSSSIARNREKQEQLSREIMYKIVQDESSDDESILSVTEGLNFLPIDKMPTPQKKEPIANEAIEPNGCSVPTAPTSSDVSSAFVSVPAPISVSALTSASVSVPASLSVSASTSASTLNSEMKSQKSINVEKYHHSLQHFTTERKKTKHQSIFGSLTSFLSKKSSKKPAIVPQQVENNFVKPRQVSPTKSVHSITSVVDDKSTDQDLINILSDSDCITRQLPNAKVSLWSRNSWTKVKDVKLAVHSINGDKDFYLGVYDSMSKSGSNNTISSIPTSSSRVKDVDSLPILLLKLTSDTDCMFNTIDIHVRTTNHRNEPLTVLIRPSNSFGMKIIGNALVCPDAIDLVMNSSSCDSELSKNSELTRGTSVSSIESEVVAEEPAQEQMSKSWSGMGSIKMIEASGRLKDLNRCVFSIDKRHDEQVLIDLTGFDFGNIELRVSKEQIKEVSDLQVMVKGERSYVLTFDSNEDVEMFYECVY</sequence>
<dbReference type="GeneID" id="30180665"/>
<dbReference type="AlphaFoldDB" id="A0A1E3NNG0"/>
<evidence type="ECO:0000313" key="2">
    <source>
        <dbReference type="Proteomes" id="UP000094455"/>
    </source>
</evidence>
<organism evidence="1 2">
    <name type="scientific">Pichia membranifaciens NRRL Y-2026</name>
    <dbReference type="NCBI Taxonomy" id="763406"/>
    <lineage>
        <taxon>Eukaryota</taxon>
        <taxon>Fungi</taxon>
        <taxon>Dikarya</taxon>
        <taxon>Ascomycota</taxon>
        <taxon>Saccharomycotina</taxon>
        <taxon>Pichiomycetes</taxon>
        <taxon>Pichiales</taxon>
        <taxon>Pichiaceae</taxon>
        <taxon>Pichia</taxon>
    </lineage>
</organism>
<accession>A0A1E3NNG0</accession>
<dbReference type="EMBL" id="KV454002">
    <property type="protein sequence ID" value="ODQ47631.1"/>
    <property type="molecule type" value="Genomic_DNA"/>
</dbReference>
<dbReference type="Proteomes" id="UP000094455">
    <property type="component" value="Unassembled WGS sequence"/>
</dbReference>
<evidence type="ECO:0008006" key="3">
    <source>
        <dbReference type="Google" id="ProtNLM"/>
    </source>
</evidence>
<dbReference type="OrthoDB" id="4035999at2759"/>
<name>A0A1E3NNG0_9ASCO</name>
<keyword evidence="2" id="KW-1185">Reference proteome</keyword>
<gene>
    <name evidence="1" type="ORF">PICMEDRAFT_71680</name>
</gene>
<dbReference type="STRING" id="763406.A0A1E3NNG0"/>
<reference evidence="1 2" key="1">
    <citation type="journal article" date="2016" name="Proc. Natl. Acad. Sci. U.S.A.">
        <title>Comparative genomics of biotechnologically important yeasts.</title>
        <authorList>
            <person name="Riley R."/>
            <person name="Haridas S."/>
            <person name="Wolfe K.H."/>
            <person name="Lopes M.R."/>
            <person name="Hittinger C.T."/>
            <person name="Goeker M."/>
            <person name="Salamov A.A."/>
            <person name="Wisecaver J.H."/>
            <person name="Long T.M."/>
            <person name="Calvey C.H."/>
            <person name="Aerts A.L."/>
            <person name="Barry K.W."/>
            <person name="Choi C."/>
            <person name="Clum A."/>
            <person name="Coughlan A.Y."/>
            <person name="Deshpande S."/>
            <person name="Douglass A.P."/>
            <person name="Hanson S.J."/>
            <person name="Klenk H.-P."/>
            <person name="LaButti K.M."/>
            <person name="Lapidus A."/>
            <person name="Lindquist E.A."/>
            <person name="Lipzen A.M."/>
            <person name="Meier-Kolthoff J.P."/>
            <person name="Ohm R.A."/>
            <person name="Otillar R.P."/>
            <person name="Pangilinan J.L."/>
            <person name="Peng Y."/>
            <person name="Rokas A."/>
            <person name="Rosa C.A."/>
            <person name="Scheuner C."/>
            <person name="Sibirny A.A."/>
            <person name="Slot J.C."/>
            <person name="Stielow J.B."/>
            <person name="Sun H."/>
            <person name="Kurtzman C.P."/>
            <person name="Blackwell M."/>
            <person name="Grigoriev I.V."/>
            <person name="Jeffries T.W."/>
        </authorList>
    </citation>
    <scope>NUCLEOTIDE SEQUENCE [LARGE SCALE GENOMIC DNA]</scope>
    <source>
        <strain evidence="1 2">NRRL Y-2026</strain>
    </source>
</reference>
<proteinExistence type="predicted"/>
<protein>
    <recommendedName>
        <fullName evidence="3">DH domain-containing protein</fullName>
    </recommendedName>
</protein>
<evidence type="ECO:0000313" key="1">
    <source>
        <dbReference type="EMBL" id="ODQ47631.1"/>
    </source>
</evidence>
<dbReference type="RefSeq" id="XP_019018744.1">
    <property type="nucleotide sequence ID" value="XM_019163978.1"/>
</dbReference>